<dbReference type="InterPro" id="IPR051544">
    <property type="entry name" value="TPS_OM_transporter"/>
</dbReference>
<evidence type="ECO:0000313" key="11">
    <source>
        <dbReference type="Proteomes" id="UP000707356"/>
    </source>
</evidence>
<dbReference type="Gene3D" id="3.10.20.310">
    <property type="entry name" value="membrane protein fhac"/>
    <property type="match status" value="1"/>
</dbReference>
<evidence type="ECO:0000256" key="7">
    <source>
        <dbReference type="ARBA" id="ARBA00023136"/>
    </source>
</evidence>
<reference evidence="10" key="1">
    <citation type="submission" date="2021-05" db="EMBL/GenBank/DDBJ databases">
        <authorList>
            <person name="Pietrasiak N."/>
            <person name="Ward R."/>
            <person name="Stajich J.E."/>
            <person name="Kurbessoian T."/>
        </authorList>
    </citation>
    <scope>NUCLEOTIDE SEQUENCE</scope>
    <source>
        <strain evidence="10">GSE-TBD4-15B</strain>
    </source>
</reference>
<dbReference type="Pfam" id="PF08479">
    <property type="entry name" value="POTRA_2"/>
    <property type="match status" value="1"/>
</dbReference>
<evidence type="ECO:0000256" key="5">
    <source>
        <dbReference type="ARBA" id="ARBA00022692"/>
    </source>
</evidence>
<dbReference type="Pfam" id="PF03865">
    <property type="entry name" value="ShlB"/>
    <property type="match status" value="1"/>
</dbReference>
<dbReference type="InterPro" id="IPR034746">
    <property type="entry name" value="POTRA"/>
</dbReference>
<dbReference type="GO" id="GO:0046819">
    <property type="term" value="P:protein secretion by the type V secretion system"/>
    <property type="evidence" value="ECO:0007669"/>
    <property type="project" value="TreeGrafter"/>
</dbReference>
<dbReference type="EMBL" id="JAHHHV010000051">
    <property type="protein sequence ID" value="MBW4465596.1"/>
    <property type="molecule type" value="Genomic_DNA"/>
</dbReference>
<dbReference type="InterPro" id="IPR013686">
    <property type="entry name" value="Polypept-transport_assoc_ShlB"/>
</dbReference>
<evidence type="ECO:0000259" key="9">
    <source>
        <dbReference type="PROSITE" id="PS51779"/>
    </source>
</evidence>
<keyword evidence="5" id="KW-0812">Transmembrane</keyword>
<dbReference type="GO" id="GO:0009279">
    <property type="term" value="C:cell outer membrane"/>
    <property type="evidence" value="ECO:0007669"/>
    <property type="project" value="UniProtKB-SubCell"/>
</dbReference>
<evidence type="ECO:0000256" key="6">
    <source>
        <dbReference type="ARBA" id="ARBA00022927"/>
    </source>
</evidence>
<comment type="caution">
    <text evidence="10">The sequence shown here is derived from an EMBL/GenBank/DDBJ whole genome shotgun (WGS) entry which is preliminary data.</text>
</comment>
<dbReference type="GO" id="GO:0008320">
    <property type="term" value="F:protein transmembrane transporter activity"/>
    <property type="evidence" value="ECO:0007669"/>
    <property type="project" value="TreeGrafter"/>
</dbReference>
<keyword evidence="4" id="KW-1134">Transmembrane beta strand</keyword>
<evidence type="ECO:0000256" key="1">
    <source>
        <dbReference type="ARBA" id="ARBA00004442"/>
    </source>
</evidence>
<evidence type="ECO:0000313" key="10">
    <source>
        <dbReference type="EMBL" id="MBW4465596.1"/>
    </source>
</evidence>
<evidence type="ECO:0000256" key="2">
    <source>
        <dbReference type="ARBA" id="ARBA00009055"/>
    </source>
</evidence>
<sequence>MRHLRGLALGATVGWANWATVSWATVGWATVGWPQLAAADPPRVSPALVAQRNPPGSTRIVPPIPLPDLPDQLPLPAPADLLPPPALPTAPAGEVPAAVFVEQIEVVGSTVFSAAELAAVTQPYVNRSISFVELLQARSAITQLYVSQGYITSGAFVPPQTIENGRVVIQVIEGSLESIEILGTRHLSSSYLRRRLALSATAPLNQTRLLEGLQLLQLDPLIQSISADLQSGTRPGSSVLQVTVQEADSFNVTLGLNNGRSPSVGSFRRQIQFEQANLTGLGDALSVEYLNTNGSNEVNGSYEIPLNPRNGRLRLALGRANSRVIQPPFDQADIAVPSRYYELSYRQPMIQSPTQELALGLTASRQESQTLVGGEGFPLALEADASGRTRVSALRLTQDWTDRSSQHVLALRSQLSLGLDWLDATVNEDLPDSRFLAWRGQGQWVRQLAPDLLLLLRGDMQLSDGELVSLEQFGLGGAQSVRGYRQDALLSNDGALFSTEARMPLLRVPEVGGLLQIVPFLDVGTTWHNSEPLDPGTLVGVGLGLLWQQPDLSARLDWGIPLVPLAGEKRSLQENGIYFSLIYSPF</sequence>
<evidence type="ECO:0000256" key="8">
    <source>
        <dbReference type="ARBA" id="ARBA00023237"/>
    </source>
</evidence>
<dbReference type="PANTHER" id="PTHR34597">
    <property type="entry name" value="SLR1661 PROTEIN"/>
    <property type="match status" value="1"/>
</dbReference>
<dbReference type="PROSITE" id="PS51779">
    <property type="entry name" value="POTRA"/>
    <property type="match status" value="1"/>
</dbReference>
<gene>
    <name evidence="10" type="ORF">KME07_09170</name>
</gene>
<comment type="subcellular location">
    <subcellularLocation>
        <location evidence="1">Cell outer membrane</location>
    </subcellularLocation>
</comment>
<protein>
    <submittedName>
        <fullName evidence="10">ShlB/FhaC/HecB family hemolysin secretion/activation protein</fullName>
    </submittedName>
</protein>
<evidence type="ECO:0000256" key="3">
    <source>
        <dbReference type="ARBA" id="ARBA00022448"/>
    </source>
</evidence>
<keyword evidence="3" id="KW-0813">Transport</keyword>
<dbReference type="GO" id="GO:0098046">
    <property type="term" value="C:type V protein secretion system complex"/>
    <property type="evidence" value="ECO:0007669"/>
    <property type="project" value="TreeGrafter"/>
</dbReference>
<feature type="domain" description="POTRA" evidence="9">
    <location>
        <begin position="99"/>
        <end position="174"/>
    </location>
</feature>
<keyword evidence="7" id="KW-0472">Membrane</keyword>
<reference evidence="10" key="2">
    <citation type="journal article" date="2022" name="Microbiol. Resour. Announc.">
        <title>Metagenome Sequencing to Explore Phylogenomics of Terrestrial Cyanobacteria.</title>
        <authorList>
            <person name="Ward R.D."/>
            <person name="Stajich J.E."/>
            <person name="Johansen J.R."/>
            <person name="Huntemann M."/>
            <person name="Clum A."/>
            <person name="Foster B."/>
            <person name="Foster B."/>
            <person name="Roux S."/>
            <person name="Palaniappan K."/>
            <person name="Varghese N."/>
            <person name="Mukherjee S."/>
            <person name="Reddy T.B.K."/>
            <person name="Daum C."/>
            <person name="Copeland A."/>
            <person name="Chen I.A."/>
            <person name="Ivanova N.N."/>
            <person name="Kyrpides N.C."/>
            <person name="Shapiro N."/>
            <person name="Eloe-Fadrosh E.A."/>
            <person name="Pietrasiak N."/>
        </authorList>
    </citation>
    <scope>NUCLEOTIDE SEQUENCE</scope>
    <source>
        <strain evidence="10">GSE-TBD4-15B</strain>
    </source>
</reference>
<dbReference type="AlphaFoldDB" id="A0A951P9M1"/>
<dbReference type="InterPro" id="IPR005565">
    <property type="entry name" value="Hemolysn_activator_HlyB_C"/>
</dbReference>
<dbReference type="PANTHER" id="PTHR34597:SF1">
    <property type="entry name" value="HEME_HEMOPEXIN TRANSPORTER PROTEIN HUXB"/>
    <property type="match status" value="1"/>
</dbReference>
<organism evidence="10 11">
    <name type="scientific">Pegethrix bostrychoides GSE-TBD4-15B</name>
    <dbReference type="NCBI Taxonomy" id="2839662"/>
    <lineage>
        <taxon>Bacteria</taxon>
        <taxon>Bacillati</taxon>
        <taxon>Cyanobacteriota</taxon>
        <taxon>Cyanophyceae</taxon>
        <taxon>Oculatellales</taxon>
        <taxon>Oculatellaceae</taxon>
        <taxon>Pegethrix</taxon>
    </lineage>
</organism>
<evidence type="ECO:0000256" key="4">
    <source>
        <dbReference type="ARBA" id="ARBA00022452"/>
    </source>
</evidence>
<proteinExistence type="inferred from homology"/>
<name>A0A951P9M1_9CYAN</name>
<keyword evidence="8" id="KW-0998">Cell outer membrane</keyword>
<comment type="similarity">
    <text evidence="2">Belongs to the TPS (TC 1.B.20) family.</text>
</comment>
<dbReference type="Gene3D" id="2.40.160.50">
    <property type="entry name" value="membrane protein fhac: a member of the omp85/tpsb transporter family"/>
    <property type="match status" value="1"/>
</dbReference>
<keyword evidence="6" id="KW-0653">Protein transport</keyword>
<accession>A0A951P9M1</accession>
<dbReference type="Proteomes" id="UP000707356">
    <property type="component" value="Unassembled WGS sequence"/>
</dbReference>